<dbReference type="AlphaFoldDB" id="A0A2P9AQD6"/>
<accession>A0A2P9AQD6</accession>
<evidence type="ECO:0000313" key="2">
    <source>
        <dbReference type="EMBL" id="SJM33358.1"/>
    </source>
</evidence>
<dbReference type="EMBL" id="FUIG01000043">
    <property type="protein sequence ID" value="SJM33358.1"/>
    <property type="molecule type" value="Genomic_DNA"/>
</dbReference>
<feature type="chain" id="PRO_5017807253" evidence="1">
    <location>
        <begin position="34"/>
        <end position="137"/>
    </location>
</feature>
<dbReference type="Proteomes" id="UP000245698">
    <property type="component" value="Unassembled WGS sequence"/>
</dbReference>
<dbReference type="RefSeq" id="WP_123150113.1">
    <property type="nucleotide sequence ID" value="NZ_FUIG01000043.1"/>
</dbReference>
<organism evidence="2 3">
    <name type="scientific">Mesorhizobium delmotii</name>
    <dbReference type="NCBI Taxonomy" id="1631247"/>
    <lineage>
        <taxon>Bacteria</taxon>
        <taxon>Pseudomonadati</taxon>
        <taxon>Pseudomonadota</taxon>
        <taxon>Alphaproteobacteria</taxon>
        <taxon>Hyphomicrobiales</taxon>
        <taxon>Phyllobacteriaceae</taxon>
        <taxon>Mesorhizobium</taxon>
    </lineage>
</organism>
<name>A0A2P9AQD6_9HYPH</name>
<sequence length="137" mass="14734">MRSFTPKTLRPKTFRTATLAALLVTVPFAGAYAGPRETALISQIQSVDTGIRSATQANQLEPDEARDLRTQIAQLDRAARRAARDGTMPTTQYQQLLAQLDDVSQKLRAATGSAFLIGSGGDGGYYPNGYGPKYPKG</sequence>
<reference evidence="3" key="1">
    <citation type="submission" date="2016-12" db="EMBL/GenBank/DDBJ databases">
        <authorList>
            <person name="Brunel B."/>
        </authorList>
    </citation>
    <scope>NUCLEOTIDE SEQUENCE [LARGE SCALE GENOMIC DNA]</scope>
</reference>
<feature type="signal peptide" evidence="1">
    <location>
        <begin position="1"/>
        <end position="33"/>
    </location>
</feature>
<evidence type="ECO:0000313" key="3">
    <source>
        <dbReference type="Proteomes" id="UP000245698"/>
    </source>
</evidence>
<keyword evidence="3" id="KW-1185">Reference proteome</keyword>
<protein>
    <submittedName>
        <fullName evidence="2">Uncharacterized protein</fullName>
    </submittedName>
</protein>
<keyword evidence="1" id="KW-0732">Signal</keyword>
<evidence type="ECO:0000256" key="1">
    <source>
        <dbReference type="SAM" id="SignalP"/>
    </source>
</evidence>
<gene>
    <name evidence="2" type="ORF">BQ8482_350002</name>
</gene>
<proteinExistence type="predicted"/>